<dbReference type="SUPFAM" id="SSF46785">
    <property type="entry name" value="Winged helix' DNA-binding domain"/>
    <property type="match status" value="1"/>
</dbReference>
<evidence type="ECO:0000256" key="1">
    <source>
        <dbReference type="ARBA" id="ARBA00009437"/>
    </source>
</evidence>
<organism evidence="6 7">
    <name type="scientific">Aquamicrobium terrae</name>
    <dbReference type="NCBI Taxonomy" id="1324945"/>
    <lineage>
        <taxon>Bacteria</taxon>
        <taxon>Pseudomonadati</taxon>
        <taxon>Pseudomonadota</taxon>
        <taxon>Alphaproteobacteria</taxon>
        <taxon>Hyphomicrobiales</taxon>
        <taxon>Phyllobacteriaceae</taxon>
        <taxon>Aquamicrobium</taxon>
    </lineage>
</organism>
<gene>
    <name evidence="6" type="ORF">ABID37_004507</name>
</gene>
<accession>A0ABV2N619</accession>
<dbReference type="EMBL" id="JBEPML010000022">
    <property type="protein sequence ID" value="MET3794267.1"/>
    <property type="molecule type" value="Genomic_DNA"/>
</dbReference>
<dbReference type="Pfam" id="PF03466">
    <property type="entry name" value="LysR_substrate"/>
    <property type="match status" value="1"/>
</dbReference>
<keyword evidence="7" id="KW-1185">Reference proteome</keyword>
<dbReference type="RefSeq" id="WP_354198868.1">
    <property type="nucleotide sequence ID" value="NZ_JBEPML010000022.1"/>
</dbReference>
<evidence type="ECO:0000256" key="3">
    <source>
        <dbReference type="ARBA" id="ARBA00023125"/>
    </source>
</evidence>
<proteinExistence type="inferred from homology"/>
<evidence type="ECO:0000313" key="6">
    <source>
        <dbReference type="EMBL" id="MET3794267.1"/>
    </source>
</evidence>
<feature type="domain" description="HTH lysR-type" evidence="5">
    <location>
        <begin position="16"/>
        <end position="60"/>
    </location>
</feature>
<name>A0ABV2N619_9HYPH</name>
<dbReference type="InterPro" id="IPR036390">
    <property type="entry name" value="WH_DNA-bd_sf"/>
</dbReference>
<evidence type="ECO:0000259" key="5">
    <source>
        <dbReference type="PROSITE" id="PS50931"/>
    </source>
</evidence>
<sequence length="309" mass="33791">MTIDDRRVRFLFQAWRSGSMRAAADVLEVAPSSISRQIAQLEREIGTRLIEHGQREIRLTEAGQAVIEYYRTRQASIEALRGQLLDLTTARSGHVQLALGEGFLGEALYDTLDGFMDAWPGFTLSVNVTDTPRMVQALLEDEVHFGLGFHPLSHPHIVSRFRAPVPLKAIMHVAHPLAGRTSISIAELCAQPLALMGQGFRIRQTIDIAATDAGQAVAPVLTTNSIALLIRTACARRGVTVLPEFSVGSELSSGRLVAVRIEAPQLQAVYVHLIARRNRQFSPQLTALAEQIGRRLVPAALSEARAPSD</sequence>
<dbReference type="PANTHER" id="PTHR30419:SF8">
    <property type="entry name" value="NITROGEN ASSIMILATION TRANSCRIPTIONAL ACTIVATOR-RELATED"/>
    <property type="match status" value="1"/>
</dbReference>
<evidence type="ECO:0000313" key="7">
    <source>
        <dbReference type="Proteomes" id="UP001549076"/>
    </source>
</evidence>
<dbReference type="PROSITE" id="PS50931">
    <property type="entry name" value="HTH_LYSR"/>
    <property type="match status" value="1"/>
</dbReference>
<evidence type="ECO:0000256" key="2">
    <source>
        <dbReference type="ARBA" id="ARBA00023015"/>
    </source>
</evidence>
<keyword evidence="2" id="KW-0805">Transcription regulation</keyword>
<dbReference type="Proteomes" id="UP001549076">
    <property type="component" value="Unassembled WGS sequence"/>
</dbReference>
<dbReference type="Gene3D" id="1.10.10.10">
    <property type="entry name" value="Winged helix-like DNA-binding domain superfamily/Winged helix DNA-binding domain"/>
    <property type="match status" value="1"/>
</dbReference>
<keyword evidence="4" id="KW-0804">Transcription</keyword>
<comment type="similarity">
    <text evidence="1">Belongs to the LysR transcriptional regulatory family.</text>
</comment>
<protein>
    <submittedName>
        <fullName evidence="6">DNA-binding transcriptional LysR family regulator</fullName>
    </submittedName>
</protein>
<reference evidence="6 7" key="1">
    <citation type="submission" date="2024-06" db="EMBL/GenBank/DDBJ databases">
        <title>Genomic Encyclopedia of Type Strains, Phase IV (KMG-IV): sequencing the most valuable type-strain genomes for metagenomic binning, comparative biology and taxonomic classification.</title>
        <authorList>
            <person name="Goeker M."/>
        </authorList>
    </citation>
    <scope>NUCLEOTIDE SEQUENCE [LARGE SCALE GENOMIC DNA]</scope>
    <source>
        <strain evidence="6 7">DSM 27865</strain>
    </source>
</reference>
<dbReference type="InterPro" id="IPR005119">
    <property type="entry name" value="LysR_subst-bd"/>
</dbReference>
<evidence type="ECO:0000256" key="4">
    <source>
        <dbReference type="ARBA" id="ARBA00023163"/>
    </source>
</evidence>
<dbReference type="SUPFAM" id="SSF53850">
    <property type="entry name" value="Periplasmic binding protein-like II"/>
    <property type="match status" value="1"/>
</dbReference>
<dbReference type="PANTHER" id="PTHR30419">
    <property type="entry name" value="HTH-TYPE TRANSCRIPTIONAL REGULATOR YBHD"/>
    <property type="match status" value="1"/>
</dbReference>
<dbReference type="Gene3D" id="3.40.190.290">
    <property type="match status" value="1"/>
</dbReference>
<dbReference type="InterPro" id="IPR036388">
    <property type="entry name" value="WH-like_DNA-bd_sf"/>
</dbReference>
<dbReference type="GO" id="GO:0003677">
    <property type="term" value="F:DNA binding"/>
    <property type="evidence" value="ECO:0007669"/>
    <property type="project" value="UniProtKB-KW"/>
</dbReference>
<dbReference type="InterPro" id="IPR050950">
    <property type="entry name" value="HTH-type_LysR_regulators"/>
</dbReference>
<keyword evidence="3 6" id="KW-0238">DNA-binding</keyword>
<dbReference type="InterPro" id="IPR000847">
    <property type="entry name" value="LysR_HTH_N"/>
</dbReference>
<comment type="caution">
    <text evidence="6">The sequence shown here is derived from an EMBL/GenBank/DDBJ whole genome shotgun (WGS) entry which is preliminary data.</text>
</comment>
<dbReference type="Pfam" id="PF00126">
    <property type="entry name" value="HTH_1"/>
    <property type="match status" value="1"/>
</dbReference>